<dbReference type="EMBL" id="NIBG01000014">
    <property type="protein sequence ID" value="PAB58551.1"/>
    <property type="molecule type" value="Genomic_DNA"/>
</dbReference>
<accession>A0A267MG45</accession>
<dbReference type="GO" id="GO:0050566">
    <property type="term" value="F:asparaginyl-tRNA synthase (glutamine-hydrolyzing) activity"/>
    <property type="evidence" value="ECO:0007669"/>
    <property type="project" value="RHEA"/>
</dbReference>
<proteinExistence type="inferred from homology"/>
<dbReference type="HAMAP" id="MF_00122">
    <property type="entry name" value="GatC"/>
    <property type="match status" value="1"/>
</dbReference>
<dbReference type="RefSeq" id="WP_095134494.1">
    <property type="nucleotide sequence ID" value="NZ_NIBG01000014.1"/>
</dbReference>
<comment type="function">
    <text evidence="3 6">Allows the formation of correctly charged Asn-tRNA(Asn) or Gln-tRNA(Gln) through the transamidation of misacylated Asp-tRNA(Asn) or Glu-tRNA(Gln) in organisms which lack either or both of asparaginyl-tRNA or glutaminyl-tRNA synthetases. The reaction takes place in the presence of glutamine and ATP through an activated phospho-Asp-tRNA(Asn) or phospho-Glu-tRNA(Gln).</text>
</comment>
<dbReference type="GO" id="GO:0006450">
    <property type="term" value="P:regulation of translational fidelity"/>
    <property type="evidence" value="ECO:0007669"/>
    <property type="project" value="InterPro"/>
</dbReference>
<dbReference type="Proteomes" id="UP000216024">
    <property type="component" value="Unassembled WGS sequence"/>
</dbReference>
<keyword evidence="6" id="KW-0648">Protein biosynthesis</keyword>
<dbReference type="Pfam" id="PF02686">
    <property type="entry name" value="GatC"/>
    <property type="match status" value="1"/>
</dbReference>
<evidence type="ECO:0000256" key="5">
    <source>
        <dbReference type="ARBA" id="ARBA00047913"/>
    </source>
</evidence>
<keyword evidence="6" id="KW-0436">Ligase</keyword>
<dbReference type="GO" id="GO:0006412">
    <property type="term" value="P:translation"/>
    <property type="evidence" value="ECO:0007669"/>
    <property type="project" value="UniProtKB-UniRule"/>
</dbReference>
<comment type="caution">
    <text evidence="7">The sequence shown here is derived from an EMBL/GenBank/DDBJ whole genome shotgun (WGS) entry which is preliminary data.</text>
</comment>
<comment type="catalytic activity">
    <reaction evidence="4 6">
        <text>L-aspartyl-tRNA(Asn) + L-glutamine + ATP + H2O = L-asparaginyl-tRNA(Asn) + L-glutamate + ADP + phosphate + 2 H(+)</text>
        <dbReference type="Rhea" id="RHEA:14513"/>
        <dbReference type="Rhea" id="RHEA-COMP:9674"/>
        <dbReference type="Rhea" id="RHEA-COMP:9677"/>
        <dbReference type="ChEBI" id="CHEBI:15377"/>
        <dbReference type="ChEBI" id="CHEBI:15378"/>
        <dbReference type="ChEBI" id="CHEBI:29985"/>
        <dbReference type="ChEBI" id="CHEBI:30616"/>
        <dbReference type="ChEBI" id="CHEBI:43474"/>
        <dbReference type="ChEBI" id="CHEBI:58359"/>
        <dbReference type="ChEBI" id="CHEBI:78515"/>
        <dbReference type="ChEBI" id="CHEBI:78516"/>
        <dbReference type="ChEBI" id="CHEBI:456216"/>
    </reaction>
</comment>
<keyword evidence="6" id="KW-0067">ATP-binding</keyword>
<comment type="similarity">
    <text evidence="1 6">Belongs to the GatC family.</text>
</comment>
<reference evidence="7 8" key="1">
    <citation type="submission" date="2017-06" db="EMBL/GenBank/DDBJ databases">
        <title>Draft genome sequence of anaerobic fermentative bacterium Anaeromicrobium sediminis DY2726D isolated from West Pacific Ocean sediments.</title>
        <authorList>
            <person name="Zeng X."/>
        </authorList>
    </citation>
    <scope>NUCLEOTIDE SEQUENCE [LARGE SCALE GENOMIC DNA]</scope>
    <source>
        <strain evidence="7 8">DY2726D</strain>
    </source>
</reference>
<dbReference type="GO" id="GO:0070681">
    <property type="term" value="P:glutaminyl-tRNAGln biosynthesis via transamidation"/>
    <property type="evidence" value="ECO:0007669"/>
    <property type="project" value="TreeGrafter"/>
</dbReference>
<dbReference type="GO" id="GO:0005524">
    <property type="term" value="F:ATP binding"/>
    <property type="evidence" value="ECO:0007669"/>
    <property type="project" value="UniProtKB-KW"/>
</dbReference>
<sequence>MSIDKNTIKEICKIAKIHLTNEEIEEIEKDLNPIVEYMDSMDELDLENVEPTYRVFDSINPFREDEVKESLNHEDVFANTENREGNYFKIKG</sequence>
<dbReference type="Gene3D" id="1.10.20.60">
    <property type="entry name" value="Glu-tRNAGln amidotransferase C subunit, N-terminal domain"/>
    <property type="match status" value="1"/>
</dbReference>
<dbReference type="GO" id="GO:0050567">
    <property type="term" value="F:glutaminyl-tRNA synthase (glutamine-hydrolyzing) activity"/>
    <property type="evidence" value="ECO:0007669"/>
    <property type="project" value="UniProtKB-UniRule"/>
</dbReference>
<dbReference type="NCBIfam" id="TIGR00135">
    <property type="entry name" value="gatC"/>
    <property type="match status" value="1"/>
</dbReference>
<dbReference type="OrthoDB" id="9813938at2"/>
<evidence type="ECO:0000256" key="6">
    <source>
        <dbReference type="HAMAP-Rule" id="MF_00122"/>
    </source>
</evidence>
<dbReference type="AlphaFoldDB" id="A0A267MG45"/>
<dbReference type="InterPro" id="IPR036113">
    <property type="entry name" value="Asp/Glu-ADT_sf_sub_c"/>
</dbReference>
<dbReference type="GO" id="GO:0016740">
    <property type="term" value="F:transferase activity"/>
    <property type="evidence" value="ECO:0007669"/>
    <property type="project" value="UniProtKB-KW"/>
</dbReference>
<protein>
    <recommendedName>
        <fullName evidence="6">Aspartyl/glutamyl-tRNA(Asn/Gln) amidotransferase subunit C</fullName>
        <shortName evidence="6">Asp/Glu-ADT subunit C</shortName>
        <ecNumber evidence="6">6.3.5.-</ecNumber>
    </recommendedName>
</protein>
<keyword evidence="8" id="KW-1185">Reference proteome</keyword>
<evidence type="ECO:0000256" key="4">
    <source>
        <dbReference type="ARBA" id="ARBA00047380"/>
    </source>
</evidence>
<organism evidence="7 8">
    <name type="scientific">Anaeromicrobium sediminis</name>
    <dbReference type="NCBI Taxonomy" id="1478221"/>
    <lineage>
        <taxon>Bacteria</taxon>
        <taxon>Bacillati</taxon>
        <taxon>Bacillota</taxon>
        <taxon>Clostridia</taxon>
        <taxon>Peptostreptococcales</taxon>
        <taxon>Thermotaleaceae</taxon>
        <taxon>Anaeromicrobium</taxon>
    </lineage>
</organism>
<comment type="catalytic activity">
    <reaction evidence="5 6">
        <text>L-glutamyl-tRNA(Gln) + L-glutamine + ATP + H2O = L-glutaminyl-tRNA(Gln) + L-glutamate + ADP + phosphate + H(+)</text>
        <dbReference type="Rhea" id="RHEA:17521"/>
        <dbReference type="Rhea" id="RHEA-COMP:9681"/>
        <dbReference type="Rhea" id="RHEA-COMP:9684"/>
        <dbReference type="ChEBI" id="CHEBI:15377"/>
        <dbReference type="ChEBI" id="CHEBI:15378"/>
        <dbReference type="ChEBI" id="CHEBI:29985"/>
        <dbReference type="ChEBI" id="CHEBI:30616"/>
        <dbReference type="ChEBI" id="CHEBI:43474"/>
        <dbReference type="ChEBI" id="CHEBI:58359"/>
        <dbReference type="ChEBI" id="CHEBI:78520"/>
        <dbReference type="ChEBI" id="CHEBI:78521"/>
        <dbReference type="ChEBI" id="CHEBI:456216"/>
    </reaction>
</comment>
<keyword evidence="7" id="KW-0808">Transferase</keyword>
<comment type="subunit">
    <text evidence="2 6">Heterotrimer of A, B and C subunits.</text>
</comment>
<evidence type="ECO:0000256" key="1">
    <source>
        <dbReference type="ARBA" id="ARBA00010757"/>
    </source>
</evidence>
<dbReference type="EC" id="6.3.5.-" evidence="6"/>
<evidence type="ECO:0000313" key="8">
    <source>
        <dbReference type="Proteomes" id="UP000216024"/>
    </source>
</evidence>
<dbReference type="InterPro" id="IPR003837">
    <property type="entry name" value="GatC"/>
</dbReference>
<evidence type="ECO:0000256" key="2">
    <source>
        <dbReference type="ARBA" id="ARBA00011123"/>
    </source>
</evidence>
<gene>
    <name evidence="6" type="primary">gatC</name>
    <name evidence="7" type="ORF">CCE28_14745</name>
</gene>
<dbReference type="PANTHER" id="PTHR15004">
    <property type="entry name" value="GLUTAMYL-TRNA(GLN) AMIDOTRANSFERASE SUBUNIT C, MITOCHONDRIAL"/>
    <property type="match status" value="1"/>
</dbReference>
<evidence type="ECO:0000313" key="7">
    <source>
        <dbReference type="EMBL" id="PAB58551.1"/>
    </source>
</evidence>
<keyword evidence="6" id="KW-0547">Nucleotide-binding</keyword>
<dbReference type="SUPFAM" id="SSF141000">
    <property type="entry name" value="Glu-tRNAGln amidotransferase C subunit"/>
    <property type="match status" value="1"/>
</dbReference>
<dbReference type="PANTHER" id="PTHR15004:SF0">
    <property type="entry name" value="GLUTAMYL-TRNA(GLN) AMIDOTRANSFERASE SUBUNIT C, MITOCHONDRIAL"/>
    <property type="match status" value="1"/>
</dbReference>
<evidence type="ECO:0000256" key="3">
    <source>
        <dbReference type="ARBA" id="ARBA00024799"/>
    </source>
</evidence>
<name>A0A267MG45_9FIRM</name>